<proteinExistence type="predicted"/>
<evidence type="ECO:0000313" key="2">
    <source>
        <dbReference type="EMBL" id="GMT08152.1"/>
    </source>
</evidence>
<gene>
    <name evidence="2" type="ORF">PENTCL1PPCAC_30326</name>
</gene>
<organism evidence="2 3">
    <name type="scientific">Pristionchus entomophagus</name>
    <dbReference type="NCBI Taxonomy" id="358040"/>
    <lineage>
        <taxon>Eukaryota</taxon>
        <taxon>Metazoa</taxon>
        <taxon>Ecdysozoa</taxon>
        <taxon>Nematoda</taxon>
        <taxon>Chromadorea</taxon>
        <taxon>Rhabditida</taxon>
        <taxon>Rhabditina</taxon>
        <taxon>Diplogasteromorpha</taxon>
        <taxon>Diplogasteroidea</taxon>
        <taxon>Neodiplogasteridae</taxon>
        <taxon>Pristionchus</taxon>
    </lineage>
</organism>
<dbReference type="AlphaFoldDB" id="A0AAV5UMA6"/>
<evidence type="ECO:0000256" key="1">
    <source>
        <dbReference type="SAM" id="MobiDB-lite"/>
    </source>
</evidence>
<evidence type="ECO:0000313" key="3">
    <source>
        <dbReference type="Proteomes" id="UP001432027"/>
    </source>
</evidence>
<dbReference type="GO" id="GO:0005783">
    <property type="term" value="C:endoplasmic reticulum"/>
    <property type="evidence" value="ECO:0007669"/>
    <property type="project" value="TreeGrafter"/>
</dbReference>
<protein>
    <submittedName>
        <fullName evidence="2">Uncharacterized protein</fullName>
    </submittedName>
</protein>
<dbReference type="PANTHER" id="PTHR46424:SF1">
    <property type="entry name" value="UBX DOMAIN-CONTAINING PROTEIN 4"/>
    <property type="match status" value="1"/>
</dbReference>
<feature type="region of interest" description="Disordered" evidence="1">
    <location>
        <begin position="153"/>
        <end position="172"/>
    </location>
</feature>
<dbReference type="EMBL" id="BTSX01000021">
    <property type="protein sequence ID" value="GMT08152.1"/>
    <property type="molecule type" value="Genomic_DNA"/>
</dbReference>
<name>A0AAV5UMA6_9BILA</name>
<dbReference type="Proteomes" id="UP001432027">
    <property type="component" value="Unassembled WGS sequence"/>
</dbReference>
<feature type="compositionally biased region" description="Basic and acidic residues" evidence="1">
    <location>
        <begin position="204"/>
        <end position="219"/>
    </location>
</feature>
<accession>A0AAV5UMA6</accession>
<dbReference type="PANTHER" id="PTHR46424">
    <property type="entry name" value="UBX DOMAIN-CONTAINING PROTEIN 4"/>
    <property type="match status" value="1"/>
</dbReference>
<keyword evidence="3" id="KW-1185">Reference proteome</keyword>
<sequence length="236" mass="27437">MSSLWETEDAERDLPWRTVAIKLAEGSQDAKNFAQIYPVPCFPITYFIDGNGKPTNVVLFNKRSRNECDKFKEALPKLVFPIPGKEAASGLLRVDESTPVAAAPSLQLPQLLYRSQLPLLQLRRPQVQRKLQRRSSEPRSYWEKKKAAEEEKKKREELASEMQLREDAKDMHRIVEERRNKELLEAAAAEERTSWNRPRRGRRVKEQIKADKAERESRVRMQQAQQLQQSPSEEEG</sequence>
<comment type="caution">
    <text evidence="2">The sequence shown here is derived from an EMBL/GenBank/DDBJ whole genome shotgun (WGS) entry which is preliminary data.</text>
</comment>
<feature type="region of interest" description="Disordered" evidence="1">
    <location>
        <begin position="188"/>
        <end position="236"/>
    </location>
</feature>
<reference evidence="2" key="1">
    <citation type="submission" date="2023-10" db="EMBL/GenBank/DDBJ databases">
        <title>Genome assembly of Pristionchus species.</title>
        <authorList>
            <person name="Yoshida K."/>
            <person name="Sommer R.J."/>
        </authorList>
    </citation>
    <scope>NUCLEOTIDE SEQUENCE</scope>
    <source>
        <strain evidence="2">RS0144</strain>
    </source>
</reference>
<dbReference type="GO" id="GO:0036503">
    <property type="term" value="P:ERAD pathway"/>
    <property type="evidence" value="ECO:0007669"/>
    <property type="project" value="TreeGrafter"/>
</dbReference>